<dbReference type="GeneID" id="106469733"/>
<sequence length="390" mass="45362">MESVHEPDKRAWISNPVSVKRSYERWCESLFENETENVTGSKMLQKLVLLLQLPDHVVKTLETECGPKSLICEGEVHAQSEKVTEIPEEVELMTLRIQKGELEKRRSDVNYKKYVYDRLKVQDYPERVCLGGVTNSQSKKTSSKVKLGILSDVLLTVQIFRPVQNVSNQKYRGVESLLVDQEVAVLGRQKLIQLRDSIGCVSDIAVPGDFSENPNFPPELRAEDLYKSGFFYINGVFYSDMRNTENRDYSSQIRAWAKETVEKIGPFTSKKMEDCQFMDLDLRLGYPYVYVHQGFCEHLIVFSDLRLCHPDDSQDICDYPMYLRTPRKQRIICMVCHIKTSRWVTFGNKRVPEDPFFFCENCFFKYNYTADGKKIGDFQAHLYFDRTAIF</sequence>
<dbReference type="Pfam" id="PF12251">
    <property type="entry name" value="SNAPC3"/>
    <property type="match status" value="1"/>
</dbReference>
<keyword evidence="4" id="KW-0805">Transcription regulation</keyword>
<accession>A0ABM1BNR2</accession>
<evidence type="ECO:0000256" key="3">
    <source>
        <dbReference type="ARBA" id="ARBA00013634"/>
    </source>
</evidence>
<comment type="subcellular location">
    <subcellularLocation>
        <location evidence="1">Nucleus</location>
    </subcellularLocation>
</comment>
<comment type="similarity">
    <text evidence="2">Belongs to the SNAPC3/SRD2 family.</text>
</comment>
<evidence type="ECO:0000256" key="4">
    <source>
        <dbReference type="ARBA" id="ARBA00023015"/>
    </source>
</evidence>
<proteinExistence type="inferred from homology"/>
<evidence type="ECO:0000256" key="9">
    <source>
        <dbReference type="ARBA" id="ARBA00025958"/>
    </source>
</evidence>
<evidence type="ECO:0000256" key="8">
    <source>
        <dbReference type="ARBA" id="ARBA00025193"/>
    </source>
</evidence>
<dbReference type="PANTHER" id="PTHR13421:SF16">
    <property type="entry name" value="SNRNA-ACTIVATING PROTEIN COMPLEX SUBUNIT 3"/>
    <property type="match status" value="1"/>
</dbReference>
<dbReference type="InterPro" id="IPR022042">
    <property type="entry name" value="snRNA-activating_su3"/>
</dbReference>
<keyword evidence="5" id="KW-0238">DNA-binding</keyword>
<keyword evidence="6" id="KW-0804">Transcription</keyword>
<protein>
    <recommendedName>
        <fullName evidence="3">snRNA-activating protein complex subunit 3</fullName>
    </recommendedName>
    <alternativeName>
        <fullName evidence="10">Small nuclear RNA-activating complex polypeptide 3</fullName>
    </alternativeName>
</protein>
<keyword evidence="11" id="KW-1185">Reference proteome</keyword>
<comment type="function">
    <text evidence="8">Part of the SNAPc complex required for the transcription of both RNA polymerase II and III small-nuclear RNA genes. Binds to the proximal sequence element (PSE), a non-TATA-box basal promoter element common to these 2 types of genes. Recruits TBP and BRF2 to the U6 snRNA TATA box.</text>
</comment>
<dbReference type="RefSeq" id="XP_013785699.1">
    <property type="nucleotide sequence ID" value="XM_013930245.2"/>
</dbReference>
<reference evidence="12" key="1">
    <citation type="submission" date="2025-08" db="UniProtKB">
        <authorList>
            <consortium name="RefSeq"/>
        </authorList>
    </citation>
    <scope>IDENTIFICATION</scope>
    <source>
        <tissue evidence="12">Muscle</tissue>
    </source>
</reference>
<keyword evidence="7" id="KW-0539">Nucleus</keyword>
<evidence type="ECO:0000256" key="1">
    <source>
        <dbReference type="ARBA" id="ARBA00004123"/>
    </source>
</evidence>
<name>A0ABM1BNR2_LIMPO</name>
<organism evidence="11 12">
    <name type="scientific">Limulus polyphemus</name>
    <name type="common">Atlantic horseshoe crab</name>
    <dbReference type="NCBI Taxonomy" id="6850"/>
    <lineage>
        <taxon>Eukaryota</taxon>
        <taxon>Metazoa</taxon>
        <taxon>Ecdysozoa</taxon>
        <taxon>Arthropoda</taxon>
        <taxon>Chelicerata</taxon>
        <taxon>Merostomata</taxon>
        <taxon>Xiphosura</taxon>
        <taxon>Limulidae</taxon>
        <taxon>Limulus</taxon>
    </lineage>
</organism>
<evidence type="ECO:0000313" key="12">
    <source>
        <dbReference type="RefSeq" id="XP_013785699.1"/>
    </source>
</evidence>
<comment type="subunit">
    <text evidence="9">Part of the SNAPc complex composed of 5 subunits: SNAPC1, SNAPC2, SNAPC3, SNAPC4 and SNAPC5. SNAPC3 interacts with SNAPC1.</text>
</comment>
<evidence type="ECO:0000256" key="5">
    <source>
        <dbReference type="ARBA" id="ARBA00023125"/>
    </source>
</evidence>
<evidence type="ECO:0000256" key="6">
    <source>
        <dbReference type="ARBA" id="ARBA00023163"/>
    </source>
</evidence>
<evidence type="ECO:0000256" key="7">
    <source>
        <dbReference type="ARBA" id="ARBA00023242"/>
    </source>
</evidence>
<dbReference type="PANTHER" id="PTHR13421">
    <property type="entry name" value="SNRNA-ACTIVATING PROTEIN COMPLEX SUBUNIT 3"/>
    <property type="match status" value="1"/>
</dbReference>
<evidence type="ECO:0000256" key="10">
    <source>
        <dbReference type="ARBA" id="ARBA00029606"/>
    </source>
</evidence>
<dbReference type="Proteomes" id="UP000694941">
    <property type="component" value="Unplaced"/>
</dbReference>
<evidence type="ECO:0000256" key="2">
    <source>
        <dbReference type="ARBA" id="ARBA00010410"/>
    </source>
</evidence>
<evidence type="ECO:0000313" key="11">
    <source>
        <dbReference type="Proteomes" id="UP000694941"/>
    </source>
</evidence>
<gene>
    <name evidence="12" type="primary">LOC106469733</name>
</gene>